<dbReference type="InterPro" id="IPR011032">
    <property type="entry name" value="GroES-like_sf"/>
</dbReference>
<dbReference type="GO" id="GO:0004315">
    <property type="term" value="F:3-oxoacyl-[acyl-carrier-protein] synthase activity"/>
    <property type="evidence" value="ECO:0007669"/>
    <property type="project" value="InterPro"/>
</dbReference>
<dbReference type="InterPro" id="IPR014031">
    <property type="entry name" value="Ketoacyl_synth_C"/>
</dbReference>
<dbReference type="Gene3D" id="3.90.180.10">
    <property type="entry name" value="Medium-chain alcohol dehydrogenases, catalytic domain"/>
    <property type="match status" value="1"/>
</dbReference>
<dbReference type="Pfam" id="PF21089">
    <property type="entry name" value="PKS_DH_N"/>
    <property type="match status" value="1"/>
</dbReference>
<keyword evidence="4" id="KW-0521">NADP</keyword>
<dbReference type="InterPro" id="IPR049551">
    <property type="entry name" value="PKS_DH_C"/>
</dbReference>
<dbReference type="SMART" id="SM00827">
    <property type="entry name" value="PKS_AT"/>
    <property type="match status" value="2"/>
</dbReference>
<feature type="region of interest" description="Disordered" evidence="9">
    <location>
        <begin position="2530"/>
        <end position="2559"/>
    </location>
</feature>
<dbReference type="SUPFAM" id="SSF47336">
    <property type="entry name" value="ACP-like"/>
    <property type="match status" value="1"/>
</dbReference>
<dbReference type="SUPFAM" id="SSF55048">
    <property type="entry name" value="Probable ACP-binding domain of malonyl-CoA ACP transacylase"/>
    <property type="match status" value="2"/>
</dbReference>
<comment type="function">
    <text evidence="7">Involved in production of the polyketide antibiotic thailandamide.</text>
</comment>
<dbReference type="SMART" id="SM00825">
    <property type="entry name" value="PKS_KS"/>
    <property type="match status" value="1"/>
</dbReference>
<dbReference type="FunFam" id="3.40.366.10:FF:000002">
    <property type="entry name" value="Probable polyketide synthase 2"/>
    <property type="match status" value="1"/>
</dbReference>
<dbReference type="Pfam" id="PF00550">
    <property type="entry name" value="PP-binding"/>
    <property type="match status" value="1"/>
</dbReference>
<dbReference type="InterPro" id="IPR001227">
    <property type="entry name" value="Ac_transferase_dom_sf"/>
</dbReference>
<keyword evidence="14" id="KW-1185">Reference proteome</keyword>
<protein>
    <submittedName>
        <fullName evidence="13">SDR family oxidoreductase</fullName>
    </submittedName>
</protein>
<dbReference type="InterPro" id="IPR016039">
    <property type="entry name" value="Thiolase-like"/>
</dbReference>
<dbReference type="InterPro" id="IPR036736">
    <property type="entry name" value="ACP-like_sf"/>
</dbReference>
<dbReference type="InterPro" id="IPR049552">
    <property type="entry name" value="PKS_DH_N"/>
</dbReference>
<dbReference type="InterPro" id="IPR020807">
    <property type="entry name" value="PKS_DH"/>
</dbReference>
<keyword evidence="6" id="KW-0012">Acyltransferase</keyword>
<dbReference type="PROSITE" id="PS52004">
    <property type="entry name" value="KS3_2"/>
    <property type="match status" value="1"/>
</dbReference>
<dbReference type="SMART" id="SM00822">
    <property type="entry name" value="PKS_KR"/>
    <property type="match status" value="1"/>
</dbReference>
<dbReference type="GO" id="GO:0005737">
    <property type="term" value="C:cytoplasm"/>
    <property type="evidence" value="ECO:0007669"/>
    <property type="project" value="TreeGrafter"/>
</dbReference>
<dbReference type="InterPro" id="IPR050091">
    <property type="entry name" value="PKS_NRPS_Biosynth_Enz"/>
</dbReference>
<dbReference type="InterPro" id="IPR013149">
    <property type="entry name" value="ADH-like_C"/>
</dbReference>
<dbReference type="InterPro" id="IPR020841">
    <property type="entry name" value="PKS_Beta-ketoAc_synthase_dom"/>
</dbReference>
<dbReference type="InterPro" id="IPR036291">
    <property type="entry name" value="NAD(P)-bd_dom_sf"/>
</dbReference>
<dbReference type="FunFam" id="3.40.50.720:FF:000209">
    <property type="entry name" value="Polyketide synthase Pks12"/>
    <property type="match status" value="1"/>
</dbReference>
<dbReference type="Gene3D" id="3.10.129.110">
    <property type="entry name" value="Polyketide synthase dehydratase"/>
    <property type="match status" value="1"/>
</dbReference>
<evidence type="ECO:0000256" key="8">
    <source>
        <dbReference type="PROSITE-ProRule" id="PRU01363"/>
    </source>
</evidence>
<dbReference type="Pfam" id="PF00698">
    <property type="entry name" value="Acyl_transf_1"/>
    <property type="match status" value="2"/>
</dbReference>
<dbReference type="Pfam" id="PF08240">
    <property type="entry name" value="ADH_N"/>
    <property type="match status" value="1"/>
</dbReference>
<organism evidence="13 14">
    <name type="scientific">Polyangium spumosum</name>
    <dbReference type="NCBI Taxonomy" id="889282"/>
    <lineage>
        <taxon>Bacteria</taxon>
        <taxon>Pseudomonadati</taxon>
        <taxon>Myxococcota</taxon>
        <taxon>Polyangia</taxon>
        <taxon>Polyangiales</taxon>
        <taxon>Polyangiaceae</taxon>
        <taxon>Polyangium</taxon>
    </lineage>
</organism>
<dbReference type="PROSITE" id="PS50075">
    <property type="entry name" value="CARRIER"/>
    <property type="match status" value="1"/>
</dbReference>
<dbReference type="SUPFAM" id="SSF52151">
    <property type="entry name" value="FabD/lysophospholipase-like"/>
    <property type="match status" value="2"/>
</dbReference>
<comment type="caution">
    <text evidence="13">The sequence shown here is derived from an EMBL/GenBank/DDBJ whole genome shotgun (WGS) entry which is preliminary data.</text>
</comment>
<sequence length="2580" mass="278861">MTTRRPDPPPSMTQQHDDDAPPASGLSSMQRAIMTIQKMRAKIESIERARIEPIAIIGMGCRFPGGANTPEAFFRLLEDGVDTIREVPPERWSLEQEGQDMEAEAGALRWGSFLDGVDRFDATFFGISPREAESLDPQQRLLLEVAWEALERAGQLPERLMGSRTGVYIGIWALDYQQRVLALSPDKLDAYSFTGNALSTAAGRLSYVLGLQGPAMSVETACSSSLTAIHLACQSLRNGESNLALAGGVNLMLSPATTKLLSKTQALSPDGRCKTFDARANGFVRGEGCGIVVLKRLSDAERDGDPIIAVIRGSAVNQDGRSTGLTAPNVLSQQTLLRQALESARVAPSDVGYVEAHGTGTSLGDPIEVEALKAVLGGPREKGSTCILGAVKTNIGHLEAAAGVAGLMKVALSLQNERIPGNLHFRSLNPRIDLRGTSLEIAQNPVPWKPGLRPRIGGVSSFGISGTNAHVVLEEAPRNLEEILGREASAYLLPLSAKTPEALLDLARSYHRFLLSADGPRLLDIAYTASVRRSHFEHRLALVGGTRAELAASLAAILRGDAPVGVVRGKATPARAKAVFVFSGQGSQWLGMGRKLYEEESAFRSVFDSCDALLTGRLGWSILDELDSVESMSRMSETHVAQPLIFSLQVALVELLRSWGIAPDAVIGHGVGEIAAAYIAGILSLDEAIRLVAIRGRIMQKATDAAKMVSIAAPLDVARKAIAGYEDRLIVGAIDDPGSCVLAGQVLAMDEVVAQLERRGVSCRALPATYTYQGPHMDGVAQELMERLVRVDARRATLAMYSTVLAECVEGKELDVRYWGRNVRETVDLAGAVGAAIHDGYQLFLEVGPDPVLVDHLRQCIAAKGVEGGLAVASLQRDRGDRRALLEATGALYTRGCSVEWLRLVPQGGRPVLLPTYPWQQERYWVETPQGRAVGHGADARHALPRPRQRARVVFVFPGQGSQWVGMGKQLLAEEPVFRASIESSDAAIQKEAGISVLAELHADESRSRLAEVDVVQPVLFAVEVALAALWRSRGLRPDCVIGHSMGEVAAAHVAGALGLEDAVGIICRRSRLLRRVSGKGAMALVELSIEDAVKALAGYEDRLSVAVSNGPRATVIAGEPGALDIVLSNLEKSGIYCRRVKVDVASHSPQVDPLREDLLAALSELRPGRAKIRMCSTVTGDFVAGAELVPSYWVKNLRAPVLFSQVTRMLIDEGHTIFVEMSPHPILLPSIEENLREKRREGAALPSMRREADARRTLEEALAVLRERGALGEARAGDADGGAAGADHEAIPLLGTKFRPFAQASTHYWEGRLGLEKFPWLGDHRVHDAVVFPGAGYVEMALEAISDVFGGEQALLEGISFEHMLALRPEVGRVVQVSLVDEGGRRASLVIGSREQGEDRWVRHATALVRMAATTDLDEASLPLRRIASQCVGEVDPAQHYARMGERGLRYGPSFRGIRRISLGEGEVLGHVRLPEEQSIGTYHAHPALLDACFQLATALLPSAHAGETYLPVRIARIGVHHRLSREAWVHARRAPASEADTGVVDVDLVVTDEAGRLLLDVRGLRLQRIDALPAKDPFDDCVFVVEWRRKDLEGSSRPLPGRGAWIVFLDGAGTGARVAKLLRERGERCVEVGPGLRFEHVGTDSYRLDATDSTQLRRLLDEAFGRQQPCKGVVHCHALDAAPWERTSGETLMQEMRAGALSVVRIVQALLRQGWRDAPRLFLVTRGAQAVWEGQKSVSVAQAPLWGLGRTLALEHPELECTRIDLDPSGDAGDGSLLVREFFDGDGEDQVALRSAGRFVARLVRGKIEQGDPSLEQRRQEAARGRPFRLEIHKPGILDVFDLREVERRPPGPGEVEIDVEAAGLNFLDVLLAMGVLPDDVAAPAEAGLRLGVECAGRVVALGEGVTDFEVGQEVMALGPASMATHVRTSRHLVLPKPSHVRWEEAATTPVAFLTAYHSLAHVARLRRGERVLIHAGAGGVGMAAIQWAKHVGAEIFATAGSEEKRALLRVMGVHHVMDSRSLSFVDDVHHITGGEGIDVVLNSLSGEFIEASFGLLRDHGRFIELGKKDYYENRTLGVRPFLKNLSFSLVDLRGMMFQRPAMVAELLREVRDQFAAGVFAPLPCRAFPVSRASEAFAFMAQGRHTGKLAILLQDPDARIATSSTRVRLREDAAYLVTGGLGGLGVVLAQWMVKQGARHLALVGRSAPADVAQAAIREMEAAGAEVRVIRADVSRRVDVDALLADLRGAMPPLRGIVHAAAVLDDRTLADMGEEQWTRPIAPKALGAWNLHEATRGLPLDFFIMYSSVAGLLGTAGQAGYAGANAFLDALCQARAAQGLPGMSIQWGPFAGVGLAAAQDNRGERLSAQGMSSFTAEEGLRLLGRLMEHPKVEVGLVRFAVRQWMDSYPQAAGTPFLRVLSEERAGPAAARDMPFRETLDRAPSGERAALLEKLVIEHLGRVVRMEPSRIERAVPFAALGVDSLMSLELRNRLEAALGVRLSATLLFTYPNPAALAEYLLRQLEARASPVEPPPLQPEPEPLEPIPDTARTGHPIPAQDDDLIAAFDASVRDLKTEKSP</sequence>
<evidence type="ECO:0000256" key="6">
    <source>
        <dbReference type="ARBA" id="ARBA00023315"/>
    </source>
</evidence>
<dbReference type="InterPro" id="IPR049900">
    <property type="entry name" value="PKS_mFAS_DH"/>
</dbReference>
<dbReference type="InterPro" id="IPR016035">
    <property type="entry name" value="Acyl_Trfase/lysoPLipase"/>
</dbReference>
<evidence type="ECO:0000259" key="11">
    <source>
        <dbReference type="PROSITE" id="PS52004"/>
    </source>
</evidence>
<dbReference type="GO" id="GO:0005886">
    <property type="term" value="C:plasma membrane"/>
    <property type="evidence" value="ECO:0007669"/>
    <property type="project" value="TreeGrafter"/>
</dbReference>
<evidence type="ECO:0000256" key="3">
    <source>
        <dbReference type="ARBA" id="ARBA00022679"/>
    </source>
</evidence>
<dbReference type="CDD" id="cd08955">
    <property type="entry name" value="KR_2_FAS_SDR_x"/>
    <property type="match status" value="1"/>
</dbReference>
<dbReference type="GO" id="GO:0004312">
    <property type="term" value="F:fatty acid synthase activity"/>
    <property type="evidence" value="ECO:0007669"/>
    <property type="project" value="TreeGrafter"/>
</dbReference>
<dbReference type="InterPro" id="IPR014030">
    <property type="entry name" value="Ketoacyl_synth_N"/>
</dbReference>
<evidence type="ECO:0000256" key="7">
    <source>
        <dbReference type="ARBA" id="ARBA00054155"/>
    </source>
</evidence>
<dbReference type="GO" id="GO:0006633">
    <property type="term" value="P:fatty acid biosynthetic process"/>
    <property type="evidence" value="ECO:0007669"/>
    <property type="project" value="InterPro"/>
</dbReference>
<dbReference type="PROSITE" id="PS00606">
    <property type="entry name" value="KS3_1"/>
    <property type="match status" value="1"/>
</dbReference>
<dbReference type="Pfam" id="PF22621">
    <property type="entry name" value="CurL-like_PKS_C"/>
    <property type="match status" value="1"/>
</dbReference>
<dbReference type="InterPro" id="IPR009081">
    <property type="entry name" value="PP-bd_ACP"/>
</dbReference>
<feature type="active site" description="Proton acceptor; for dehydratase activity" evidence="8">
    <location>
        <position position="1325"/>
    </location>
</feature>
<dbReference type="CDD" id="cd05195">
    <property type="entry name" value="enoyl_red"/>
    <property type="match status" value="1"/>
</dbReference>
<dbReference type="Gene3D" id="3.40.47.10">
    <property type="match status" value="1"/>
</dbReference>
<feature type="region of interest" description="Disordered" evidence="9">
    <location>
        <begin position="1"/>
        <end position="26"/>
    </location>
</feature>
<dbReference type="FunFam" id="3.40.47.10:FF:000019">
    <property type="entry name" value="Polyketide synthase type I"/>
    <property type="match status" value="1"/>
</dbReference>
<dbReference type="Pfam" id="PF02801">
    <property type="entry name" value="Ketoacyl-synt_C"/>
    <property type="match status" value="1"/>
</dbReference>
<dbReference type="Gene3D" id="3.40.50.720">
    <property type="entry name" value="NAD(P)-binding Rossmann-like Domain"/>
    <property type="match status" value="3"/>
</dbReference>
<dbReference type="SMART" id="SM00826">
    <property type="entry name" value="PKS_DH"/>
    <property type="match status" value="1"/>
</dbReference>
<dbReference type="GO" id="GO:0008270">
    <property type="term" value="F:zinc ion binding"/>
    <property type="evidence" value="ECO:0007669"/>
    <property type="project" value="InterPro"/>
</dbReference>
<dbReference type="Gene3D" id="3.30.70.250">
    <property type="entry name" value="Malonyl-CoA ACP transacylase, ACP-binding"/>
    <property type="match status" value="1"/>
</dbReference>
<dbReference type="PROSITE" id="PS00012">
    <property type="entry name" value="PHOSPHOPANTETHEINE"/>
    <property type="match status" value="1"/>
</dbReference>
<dbReference type="Gene3D" id="1.10.1200.10">
    <property type="entry name" value="ACP-like"/>
    <property type="match status" value="1"/>
</dbReference>
<dbReference type="GO" id="GO:0031177">
    <property type="term" value="F:phosphopantetheine binding"/>
    <property type="evidence" value="ECO:0007669"/>
    <property type="project" value="InterPro"/>
</dbReference>
<gene>
    <name evidence="13" type="ORF">GF068_23115</name>
</gene>
<keyword evidence="5" id="KW-0511">Multifunctional enzyme</keyword>
<feature type="region of interest" description="N-terminal hotdog fold" evidence="8">
    <location>
        <begin position="1292"/>
        <end position="1417"/>
    </location>
</feature>
<dbReference type="SUPFAM" id="SSF51735">
    <property type="entry name" value="NAD(P)-binding Rossmann-fold domains"/>
    <property type="match status" value="3"/>
</dbReference>
<dbReference type="SUPFAM" id="SSF50129">
    <property type="entry name" value="GroES-like"/>
    <property type="match status" value="1"/>
</dbReference>
<dbReference type="OrthoDB" id="5349841at2"/>
<dbReference type="InterPro" id="IPR042104">
    <property type="entry name" value="PKS_dehydratase_sf"/>
</dbReference>
<dbReference type="EMBL" id="WJIE01000006">
    <property type="protein sequence ID" value="MRG94788.1"/>
    <property type="molecule type" value="Genomic_DNA"/>
</dbReference>
<evidence type="ECO:0000313" key="13">
    <source>
        <dbReference type="EMBL" id="MRG94788.1"/>
    </source>
</evidence>
<evidence type="ECO:0000259" key="12">
    <source>
        <dbReference type="PROSITE" id="PS52019"/>
    </source>
</evidence>
<accession>A0A6N7PRW1</accession>
<evidence type="ECO:0000313" key="14">
    <source>
        <dbReference type="Proteomes" id="UP000440224"/>
    </source>
</evidence>
<dbReference type="InterPro" id="IPR018201">
    <property type="entry name" value="Ketoacyl_synth_AS"/>
</dbReference>
<dbReference type="PROSITE" id="PS01162">
    <property type="entry name" value="QOR_ZETA_CRYSTAL"/>
    <property type="match status" value="1"/>
</dbReference>
<dbReference type="RefSeq" id="WP_153821596.1">
    <property type="nucleotide sequence ID" value="NZ_WJIE01000006.1"/>
</dbReference>
<dbReference type="PANTHER" id="PTHR43775">
    <property type="entry name" value="FATTY ACID SYNTHASE"/>
    <property type="match status" value="1"/>
</dbReference>
<keyword evidence="3" id="KW-0808">Transferase</keyword>
<keyword evidence="1" id="KW-0596">Phosphopantetheine</keyword>
<dbReference type="InterPro" id="IPR014043">
    <property type="entry name" value="Acyl_transferase_dom"/>
</dbReference>
<dbReference type="Pfam" id="PF08659">
    <property type="entry name" value="KR"/>
    <property type="match status" value="1"/>
</dbReference>
<dbReference type="InterPro" id="IPR020843">
    <property type="entry name" value="ER"/>
</dbReference>
<evidence type="ECO:0000259" key="10">
    <source>
        <dbReference type="PROSITE" id="PS50075"/>
    </source>
</evidence>
<feature type="domain" description="PKS/mFAS DH" evidence="12">
    <location>
        <begin position="1292"/>
        <end position="1577"/>
    </location>
</feature>
<dbReference type="SMART" id="SM00823">
    <property type="entry name" value="PKS_PP"/>
    <property type="match status" value="1"/>
</dbReference>
<dbReference type="InterPro" id="IPR016036">
    <property type="entry name" value="Malonyl_transacylase_ACP-bd"/>
</dbReference>
<name>A0A6N7PRW1_9BACT</name>
<feature type="compositionally biased region" description="Pro residues" evidence="9">
    <location>
        <begin position="2531"/>
        <end position="2545"/>
    </location>
</feature>
<dbReference type="InterPro" id="IPR013154">
    <property type="entry name" value="ADH-like_N"/>
</dbReference>
<dbReference type="GO" id="GO:0071770">
    <property type="term" value="P:DIM/DIP cell wall layer assembly"/>
    <property type="evidence" value="ECO:0007669"/>
    <property type="project" value="TreeGrafter"/>
</dbReference>
<dbReference type="PROSITE" id="PS52019">
    <property type="entry name" value="PKS_MFAS_DH"/>
    <property type="match status" value="1"/>
</dbReference>
<evidence type="ECO:0000256" key="2">
    <source>
        <dbReference type="ARBA" id="ARBA00022553"/>
    </source>
</evidence>
<feature type="domain" description="Ketosynthase family 3 (KS3)" evidence="11">
    <location>
        <begin position="51"/>
        <end position="475"/>
    </location>
</feature>
<evidence type="ECO:0000256" key="4">
    <source>
        <dbReference type="ARBA" id="ARBA00022857"/>
    </source>
</evidence>
<dbReference type="SMART" id="SM01294">
    <property type="entry name" value="PKS_PP_betabranch"/>
    <property type="match status" value="1"/>
</dbReference>
<dbReference type="Gene3D" id="3.40.366.10">
    <property type="entry name" value="Malonyl-Coenzyme A Acyl Carrier Protein, domain 2"/>
    <property type="match status" value="2"/>
</dbReference>
<dbReference type="Pfam" id="PF00107">
    <property type="entry name" value="ADH_zinc_N"/>
    <property type="match status" value="1"/>
</dbReference>
<dbReference type="InterPro" id="IPR013968">
    <property type="entry name" value="PKS_KR"/>
</dbReference>
<dbReference type="CDD" id="cd00833">
    <property type="entry name" value="PKS"/>
    <property type="match status" value="1"/>
</dbReference>
<dbReference type="InterPro" id="IPR057326">
    <property type="entry name" value="KR_dom"/>
</dbReference>
<evidence type="ECO:0000256" key="5">
    <source>
        <dbReference type="ARBA" id="ARBA00023268"/>
    </source>
</evidence>
<reference evidence="13 14" key="1">
    <citation type="submission" date="2019-10" db="EMBL/GenBank/DDBJ databases">
        <title>A soil myxobacterium in the family Polyangiaceae.</title>
        <authorList>
            <person name="Li Y."/>
            <person name="Wang J."/>
        </authorList>
    </citation>
    <scope>NUCLEOTIDE SEQUENCE [LARGE SCALE GENOMIC DNA]</scope>
    <source>
        <strain evidence="13 14">DSM 14734</strain>
    </source>
</reference>
<dbReference type="InterPro" id="IPR020806">
    <property type="entry name" value="PKS_PP-bd"/>
</dbReference>
<evidence type="ECO:0000256" key="9">
    <source>
        <dbReference type="SAM" id="MobiDB-lite"/>
    </source>
</evidence>
<dbReference type="Pfam" id="PF00109">
    <property type="entry name" value="ketoacyl-synt"/>
    <property type="match status" value="1"/>
</dbReference>
<dbReference type="GO" id="GO:0016491">
    <property type="term" value="F:oxidoreductase activity"/>
    <property type="evidence" value="ECO:0007669"/>
    <property type="project" value="InterPro"/>
</dbReference>
<dbReference type="SMART" id="SM00829">
    <property type="entry name" value="PKS_ER"/>
    <property type="match status" value="1"/>
</dbReference>
<keyword evidence="2" id="KW-0597">Phosphoprotein</keyword>
<dbReference type="Gene3D" id="3.30.70.3290">
    <property type="match status" value="1"/>
</dbReference>
<feature type="domain" description="Carrier" evidence="10">
    <location>
        <begin position="2447"/>
        <end position="2524"/>
    </location>
</feature>
<proteinExistence type="predicted"/>
<dbReference type="InterPro" id="IPR002364">
    <property type="entry name" value="Quin_OxRdtase/zeta-crystal_CS"/>
</dbReference>
<evidence type="ECO:0000256" key="1">
    <source>
        <dbReference type="ARBA" id="ARBA00022450"/>
    </source>
</evidence>
<dbReference type="Proteomes" id="UP000440224">
    <property type="component" value="Unassembled WGS sequence"/>
</dbReference>
<dbReference type="InterPro" id="IPR006162">
    <property type="entry name" value="Ppantetheine_attach_site"/>
</dbReference>
<dbReference type="PANTHER" id="PTHR43775:SF51">
    <property type="entry name" value="INACTIVE PHENOLPHTHIOCEROL SYNTHESIS POLYKETIDE SYNTHASE TYPE I PKS1-RELATED"/>
    <property type="match status" value="1"/>
</dbReference>
<feature type="active site" description="Proton donor; for dehydratase activity" evidence="8">
    <location>
        <position position="1492"/>
    </location>
</feature>
<feature type="region of interest" description="C-terminal hotdog fold" evidence="8">
    <location>
        <begin position="1433"/>
        <end position="1577"/>
    </location>
</feature>
<dbReference type="SUPFAM" id="SSF53901">
    <property type="entry name" value="Thiolase-like"/>
    <property type="match status" value="1"/>
</dbReference>
<dbReference type="Pfam" id="PF14765">
    <property type="entry name" value="PS-DH"/>
    <property type="match status" value="1"/>
</dbReference>